<evidence type="ECO:0000256" key="6">
    <source>
        <dbReference type="ARBA" id="ARBA00022490"/>
    </source>
</evidence>
<dbReference type="EMBL" id="HE650821">
    <property type="protein sequence ID" value="CCF55902.1"/>
    <property type="molecule type" value="Genomic_DNA"/>
</dbReference>
<comment type="similarity">
    <text evidence="4">Belongs to the DASH complex DUO1 family.</text>
</comment>
<evidence type="ECO:0000256" key="12">
    <source>
        <dbReference type="ARBA" id="ARBA00023054"/>
    </source>
</evidence>
<comment type="subcellular location">
    <subcellularLocation>
        <location evidence="3">Chromosome</location>
        <location evidence="3">Centromere</location>
        <location evidence="3">Kinetochore</location>
    </subcellularLocation>
    <subcellularLocation>
        <location evidence="2">Cytoplasm</location>
        <location evidence="2">Cytoskeleton</location>
        <location evidence="2">Spindle</location>
    </subcellularLocation>
    <subcellularLocation>
        <location evidence="1">Nucleus</location>
    </subcellularLocation>
</comment>
<feature type="region of interest" description="Disordered" evidence="20">
    <location>
        <begin position="188"/>
        <end position="223"/>
    </location>
</feature>
<evidence type="ECO:0000256" key="17">
    <source>
        <dbReference type="ARBA" id="ARBA00044152"/>
    </source>
</evidence>
<keyword evidence="15" id="KW-0131">Cell cycle</keyword>
<sequence length="223" mass="25230">MEPQLDDITINKLIPQIFDQMRSNFDLTTRNKISVAPTSAITTQSLLQELESLDKIIDMIDNIDKVLAGAAPKNIARIHEVCKSTNTILDSWINIQSQAGYIHRLMNKPAYVENLRNKLKGADGSVEQELNFEVEEVERLKQEIERQKQKQILQETNTTSSLLNKASFRRRAIPITRNAGKNIVSKSHVHKREVPSKSTTSGIPTLNNKTAASTIKAQRKLFR</sequence>
<keyword evidence="9" id="KW-0498">Mitosis</keyword>
<keyword evidence="6" id="KW-0963">Cytoplasm</keyword>
<evidence type="ECO:0000256" key="1">
    <source>
        <dbReference type="ARBA" id="ARBA00004123"/>
    </source>
</evidence>
<evidence type="ECO:0000256" key="15">
    <source>
        <dbReference type="ARBA" id="ARBA00023306"/>
    </source>
</evidence>
<dbReference type="RefSeq" id="XP_003955037.1">
    <property type="nucleotide sequence ID" value="XM_003954988.1"/>
</dbReference>
<gene>
    <name evidence="21" type="primary">KAFR0A04670</name>
    <name evidence="21" type="ORF">KAFR_0A04670</name>
</gene>
<evidence type="ECO:0000256" key="11">
    <source>
        <dbReference type="ARBA" id="ARBA00022838"/>
    </source>
</evidence>
<proteinExistence type="inferred from homology"/>
<reference evidence="21 22" key="1">
    <citation type="journal article" date="2011" name="Proc. Natl. Acad. Sci. U.S.A.">
        <title>Evolutionary erosion of yeast sex chromosomes by mating-type switching accidents.</title>
        <authorList>
            <person name="Gordon J.L."/>
            <person name="Armisen D."/>
            <person name="Proux-Wera E."/>
            <person name="Oheigeartaigh S.S."/>
            <person name="Byrne K.P."/>
            <person name="Wolfe K.H."/>
        </authorList>
    </citation>
    <scope>NUCLEOTIDE SEQUENCE [LARGE SCALE GENOMIC DNA]</scope>
    <source>
        <strain evidence="22">ATCC 22294 / BCRC 22015 / CBS 2517 / CECT 1963 / NBRC 1671 / NRRL Y-8276</strain>
    </source>
</reference>
<evidence type="ECO:0000256" key="10">
    <source>
        <dbReference type="ARBA" id="ARBA00022829"/>
    </source>
</evidence>
<dbReference type="FunCoup" id="H2ANF2">
    <property type="interactions" value="93"/>
</dbReference>
<dbReference type="GO" id="GO:0042729">
    <property type="term" value="C:DASH complex"/>
    <property type="evidence" value="ECO:0007669"/>
    <property type="project" value="EnsemblFungi"/>
</dbReference>
<keyword evidence="8" id="KW-0493">Microtubule</keyword>
<dbReference type="GO" id="GO:0051987">
    <property type="term" value="P:positive regulation of attachment of spindle microtubules to kinetochore"/>
    <property type="evidence" value="ECO:0007669"/>
    <property type="project" value="EnsemblFungi"/>
</dbReference>
<dbReference type="STRING" id="1071382.H2ANF2"/>
<dbReference type="InParanoid" id="H2ANF2"/>
<dbReference type="GO" id="GO:1990758">
    <property type="term" value="P:mitotic sister chromatid biorientation"/>
    <property type="evidence" value="ECO:0007669"/>
    <property type="project" value="EnsemblFungi"/>
</dbReference>
<keyword evidence="16" id="KW-0137">Centromere</keyword>
<name>H2ANF2_KAZAF</name>
<evidence type="ECO:0000256" key="7">
    <source>
        <dbReference type="ARBA" id="ARBA00022618"/>
    </source>
</evidence>
<dbReference type="OrthoDB" id="4067138at2759"/>
<dbReference type="HOGENOM" id="CLU_114619_0_0_1"/>
<dbReference type="InterPro" id="IPR013960">
    <property type="entry name" value="DASH_Duo1"/>
</dbReference>
<accession>H2ANF2</accession>
<evidence type="ECO:0000256" key="2">
    <source>
        <dbReference type="ARBA" id="ARBA00004186"/>
    </source>
</evidence>
<protein>
    <recommendedName>
        <fullName evidence="17">DASH complex subunit DUO1</fullName>
    </recommendedName>
    <alternativeName>
        <fullName evidence="18">Outer kinetochore protein DUO1</fullName>
    </alternativeName>
</protein>
<dbReference type="KEGG" id="kaf:KAFR_0A04670"/>
<feature type="coiled-coil region" evidence="19">
    <location>
        <begin position="127"/>
        <end position="157"/>
    </location>
</feature>
<dbReference type="GO" id="GO:0072686">
    <property type="term" value="C:mitotic spindle"/>
    <property type="evidence" value="ECO:0007669"/>
    <property type="project" value="InterPro"/>
</dbReference>
<dbReference type="GO" id="GO:1990976">
    <property type="term" value="P:protein transport along microtubule to mitotic spindle pole body"/>
    <property type="evidence" value="ECO:0007669"/>
    <property type="project" value="EnsemblFungi"/>
</dbReference>
<feature type="compositionally biased region" description="Polar residues" evidence="20">
    <location>
        <begin position="196"/>
        <end position="216"/>
    </location>
</feature>
<keyword evidence="7" id="KW-0132">Cell division</keyword>
<evidence type="ECO:0000256" key="19">
    <source>
        <dbReference type="SAM" id="Coils"/>
    </source>
</evidence>
<dbReference type="GO" id="GO:0051010">
    <property type="term" value="F:microtubule plus-end binding"/>
    <property type="evidence" value="ECO:0007669"/>
    <property type="project" value="EnsemblFungi"/>
</dbReference>
<evidence type="ECO:0000256" key="14">
    <source>
        <dbReference type="ARBA" id="ARBA00023242"/>
    </source>
</evidence>
<evidence type="ECO:0000256" key="8">
    <source>
        <dbReference type="ARBA" id="ARBA00022701"/>
    </source>
</evidence>
<evidence type="ECO:0000256" key="9">
    <source>
        <dbReference type="ARBA" id="ARBA00022776"/>
    </source>
</evidence>
<evidence type="ECO:0000256" key="5">
    <source>
        <dbReference type="ARBA" id="ARBA00022454"/>
    </source>
</evidence>
<dbReference type="GO" id="GO:0005874">
    <property type="term" value="C:microtubule"/>
    <property type="evidence" value="ECO:0007669"/>
    <property type="project" value="UniProtKB-KW"/>
</dbReference>
<keyword evidence="5" id="KW-0158">Chromosome</keyword>
<dbReference type="Proteomes" id="UP000005220">
    <property type="component" value="Chromosome 1"/>
</dbReference>
<keyword evidence="12 19" id="KW-0175">Coiled coil</keyword>
<evidence type="ECO:0000313" key="21">
    <source>
        <dbReference type="EMBL" id="CCF55902.1"/>
    </source>
</evidence>
<evidence type="ECO:0000256" key="18">
    <source>
        <dbReference type="ARBA" id="ARBA00044358"/>
    </source>
</evidence>
<dbReference type="PANTHER" id="PTHR28216:SF1">
    <property type="entry name" value="DASH COMPLEX SUBUNIT DUO1"/>
    <property type="match status" value="1"/>
</dbReference>
<keyword evidence="11" id="KW-0995">Kinetochore</keyword>
<dbReference type="eggNOG" id="ENOG502S4KM">
    <property type="taxonomic scope" value="Eukaryota"/>
</dbReference>
<evidence type="ECO:0000256" key="3">
    <source>
        <dbReference type="ARBA" id="ARBA00004629"/>
    </source>
</evidence>
<evidence type="ECO:0000256" key="20">
    <source>
        <dbReference type="SAM" id="MobiDB-lite"/>
    </source>
</evidence>
<keyword evidence="13" id="KW-0206">Cytoskeleton</keyword>
<organism evidence="21 22">
    <name type="scientific">Kazachstania africana (strain ATCC 22294 / BCRC 22015 / CBS 2517 / CECT 1963 / NBRC 1671 / NRRL Y-8276)</name>
    <name type="common">Yeast</name>
    <name type="synonym">Kluyveromyces africanus</name>
    <dbReference type="NCBI Taxonomy" id="1071382"/>
    <lineage>
        <taxon>Eukaryota</taxon>
        <taxon>Fungi</taxon>
        <taxon>Dikarya</taxon>
        <taxon>Ascomycota</taxon>
        <taxon>Saccharomycotina</taxon>
        <taxon>Saccharomycetes</taxon>
        <taxon>Saccharomycetales</taxon>
        <taxon>Saccharomycetaceae</taxon>
        <taxon>Kazachstania</taxon>
    </lineage>
</organism>
<dbReference type="GO" id="GO:0051301">
    <property type="term" value="P:cell division"/>
    <property type="evidence" value="ECO:0007669"/>
    <property type="project" value="UniProtKB-KW"/>
</dbReference>
<dbReference type="PANTHER" id="PTHR28216">
    <property type="entry name" value="DASH COMPLEX SUBUNIT DUO1"/>
    <property type="match status" value="1"/>
</dbReference>
<evidence type="ECO:0000256" key="13">
    <source>
        <dbReference type="ARBA" id="ARBA00023212"/>
    </source>
</evidence>
<dbReference type="GeneID" id="13885945"/>
<evidence type="ECO:0000256" key="4">
    <source>
        <dbReference type="ARBA" id="ARBA00005366"/>
    </source>
</evidence>
<dbReference type="AlphaFoldDB" id="H2ANF2"/>
<evidence type="ECO:0000256" key="16">
    <source>
        <dbReference type="ARBA" id="ARBA00023328"/>
    </source>
</evidence>
<keyword evidence="10" id="KW-0159">Chromosome partition</keyword>
<keyword evidence="22" id="KW-1185">Reference proteome</keyword>
<dbReference type="GO" id="GO:0031116">
    <property type="term" value="P:positive regulation of microtubule polymerization"/>
    <property type="evidence" value="ECO:0007669"/>
    <property type="project" value="EnsemblFungi"/>
</dbReference>
<keyword evidence="14" id="KW-0539">Nucleus</keyword>
<dbReference type="Pfam" id="PF08651">
    <property type="entry name" value="DASH_Duo1"/>
    <property type="match status" value="1"/>
</dbReference>
<evidence type="ECO:0000313" key="22">
    <source>
        <dbReference type="Proteomes" id="UP000005220"/>
    </source>
</evidence>